<keyword evidence="6 8" id="KW-1133">Transmembrane helix</keyword>
<feature type="compositionally biased region" description="Basic and acidic residues" evidence="9">
    <location>
        <begin position="379"/>
        <end position="393"/>
    </location>
</feature>
<dbReference type="InterPro" id="IPR018629">
    <property type="entry name" value="XK-rel"/>
</dbReference>
<feature type="transmembrane region" description="Helical" evidence="8">
    <location>
        <begin position="265"/>
        <end position="284"/>
    </location>
</feature>
<name>A0A4W3JDP6_CALMI</name>
<evidence type="ECO:0000256" key="4">
    <source>
        <dbReference type="ARBA" id="ARBA00022692"/>
    </source>
</evidence>
<dbReference type="AlphaFoldDB" id="A0A4W3JDP6"/>
<dbReference type="GO" id="GO:0043652">
    <property type="term" value="P:engulfment of apoptotic cell"/>
    <property type="evidence" value="ECO:0007669"/>
    <property type="project" value="TreeGrafter"/>
</dbReference>
<sequence>LEEDSPSFSALDLVFILAGLGTFLLDVGVDAWVVVGFFRDGDYVWAATVLALILLCSGIMQVFSWCWFRQDQELLKETQNLPKLKTPGSLSKDRSLLLKWLHCLQLGFLVRSVRQHKTHSHYVIRRCNEMHGLLLLATDRERDFTIVISFASIAWAMVDYHRYLRLSLSHKRELSTLAALPYFLWNLLLISPRIVCVTLFATVFGGYVALHVLLVWLTMVFWAWEQDTKFMNGSKGEWFYRGTVAVILYFVWFNISEGKTRIRQIIYHAFIVVDCTILLVSWWLHRDPVSSASYHAQLLAAIPGSYALGLMMKGVYYRWFHPTLWVAQEPEGDETDSLQDSAPCFRSMARVPVPVNRRIKALSADMVCHQPQKKKRGKQRVEKAVENSKEVSI</sequence>
<evidence type="ECO:0000256" key="3">
    <source>
        <dbReference type="ARBA" id="ARBA00022475"/>
    </source>
</evidence>
<feature type="transmembrane region" description="Helical" evidence="8">
    <location>
        <begin position="144"/>
        <end position="163"/>
    </location>
</feature>
<feature type="transmembrane region" description="Helical" evidence="8">
    <location>
        <begin position="12"/>
        <end position="38"/>
    </location>
</feature>
<keyword evidence="4 8" id="KW-0812">Transmembrane</keyword>
<evidence type="ECO:0000256" key="9">
    <source>
        <dbReference type="SAM" id="MobiDB-lite"/>
    </source>
</evidence>
<dbReference type="Proteomes" id="UP000314986">
    <property type="component" value="Unassembled WGS sequence"/>
</dbReference>
<proteinExistence type="inferred from homology"/>
<dbReference type="GO" id="GO:0070782">
    <property type="term" value="P:phosphatidylserine exposure on apoptotic cell surface"/>
    <property type="evidence" value="ECO:0007669"/>
    <property type="project" value="TreeGrafter"/>
</dbReference>
<dbReference type="GO" id="GO:0005886">
    <property type="term" value="C:plasma membrane"/>
    <property type="evidence" value="ECO:0007669"/>
    <property type="project" value="UniProtKB-SubCell"/>
</dbReference>
<evidence type="ECO:0000256" key="2">
    <source>
        <dbReference type="ARBA" id="ARBA00008789"/>
    </source>
</evidence>
<keyword evidence="11" id="KW-1185">Reference proteome</keyword>
<comment type="subcellular location">
    <subcellularLocation>
        <location evidence="1">Cell membrane</location>
        <topology evidence="1">Multi-pass membrane protein</topology>
    </subcellularLocation>
    <subcellularLocation>
        <location evidence="8">Membrane</location>
        <topology evidence="8">Multi-pass membrane protein</topology>
    </subcellularLocation>
</comment>
<evidence type="ECO:0000256" key="6">
    <source>
        <dbReference type="ARBA" id="ARBA00022989"/>
    </source>
</evidence>
<protein>
    <recommendedName>
        <fullName evidence="8">XK-related protein</fullName>
    </recommendedName>
</protein>
<feature type="region of interest" description="Disordered" evidence="9">
    <location>
        <begin position="371"/>
        <end position="393"/>
    </location>
</feature>
<comment type="similarity">
    <text evidence="2 8">Belongs to the XK family.</text>
</comment>
<accession>A0A4W3JDP6</accession>
<reference evidence="11" key="2">
    <citation type="journal article" date="2007" name="PLoS Biol.">
        <title>Survey sequencing and comparative analysis of the elephant shark (Callorhinchus milii) genome.</title>
        <authorList>
            <person name="Venkatesh B."/>
            <person name="Kirkness E.F."/>
            <person name="Loh Y.H."/>
            <person name="Halpern A.L."/>
            <person name="Lee A.P."/>
            <person name="Johnson J."/>
            <person name="Dandona N."/>
            <person name="Viswanathan L.D."/>
            <person name="Tay A."/>
            <person name="Venter J.C."/>
            <person name="Strausberg R.L."/>
            <person name="Brenner S."/>
        </authorList>
    </citation>
    <scope>NUCLEOTIDE SEQUENCE [LARGE SCALE GENOMIC DNA]</scope>
</reference>
<feature type="transmembrane region" description="Helical" evidence="8">
    <location>
        <begin position="207"/>
        <end position="224"/>
    </location>
</feature>
<evidence type="ECO:0000313" key="11">
    <source>
        <dbReference type="Proteomes" id="UP000314986"/>
    </source>
</evidence>
<dbReference type="GO" id="GO:1902742">
    <property type="term" value="P:apoptotic process involved in development"/>
    <property type="evidence" value="ECO:0007669"/>
    <property type="project" value="TreeGrafter"/>
</dbReference>
<organism evidence="10 11">
    <name type="scientific">Callorhinchus milii</name>
    <name type="common">Ghost shark</name>
    <dbReference type="NCBI Taxonomy" id="7868"/>
    <lineage>
        <taxon>Eukaryota</taxon>
        <taxon>Metazoa</taxon>
        <taxon>Chordata</taxon>
        <taxon>Craniata</taxon>
        <taxon>Vertebrata</taxon>
        <taxon>Chondrichthyes</taxon>
        <taxon>Holocephali</taxon>
        <taxon>Chimaeriformes</taxon>
        <taxon>Callorhinchidae</taxon>
        <taxon>Callorhinchus</taxon>
    </lineage>
</organism>
<reference evidence="10" key="5">
    <citation type="submission" date="2025-09" db="UniProtKB">
        <authorList>
            <consortium name="Ensembl"/>
        </authorList>
    </citation>
    <scope>IDENTIFICATION</scope>
</reference>
<evidence type="ECO:0000256" key="1">
    <source>
        <dbReference type="ARBA" id="ARBA00004651"/>
    </source>
</evidence>
<dbReference type="InterPro" id="IPR050895">
    <property type="entry name" value="XK-related_scramblase"/>
</dbReference>
<evidence type="ECO:0000313" key="10">
    <source>
        <dbReference type="Ensembl" id="ENSCMIP00000040417.1"/>
    </source>
</evidence>
<evidence type="ECO:0000256" key="7">
    <source>
        <dbReference type="ARBA" id="ARBA00023136"/>
    </source>
</evidence>
<evidence type="ECO:0000256" key="5">
    <source>
        <dbReference type="ARBA" id="ARBA00022703"/>
    </source>
</evidence>
<dbReference type="GeneTree" id="ENSGT01140000282565"/>
<feature type="transmembrane region" description="Helical" evidence="8">
    <location>
        <begin position="236"/>
        <end position="253"/>
    </location>
</feature>
<keyword evidence="5" id="KW-0053">Apoptosis</keyword>
<gene>
    <name evidence="10" type="primary">LOC103179486</name>
</gene>
<reference evidence="11" key="1">
    <citation type="journal article" date="2006" name="Science">
        <title>Ancient noncoding elements conserved in the human genome.</title>
        <authorList>
            <person name="Venkatesh B."/>
            <person name="Kirkness E.F."/>
            <person name="Loh Y.H."/>
            <person name="Halpern A.L."/>
            <person name="Lee A.P."/>
            <person name="Johnson J."/>
            <person name="Dandona N."/>
            <person name="Viswanathan L.D."/>
            <person name="Tay A."/>
            <person name="Venter J.C."/>
            <person name="Strausberg R.L."/>
            <person name="Brenner S."/>
        </authorList>
    </citation>
    <scope>NUCLEOTIDE SEQUENCE [LARGE SCALE GENOMIC DNA]</scope>
</reference>
<feature type="transmembrane region" description="Helical" evidence="8">
    <location>
        <begin position="296"/>
        <end position="316"/>
    </location>
</feature>
<dbReference type="PANTHER" id="PTHR16024">
    <property type="entry name" value="XK-RELATED PROTEIN"/>
    <property type="match status" value="1"/>
</dbReference>
<dbReference type="Pfam" id="PF09815">
    <property type="entry name" value="XK-related"/>
    <property type="match status" value="2"/>
</dbReference>
<reference evidence="11" key="3">
    <citation type="journal article" date="2014" name="Nature">
        <title>Elephant shark genome provides unique insights into gnathostome evolution.</title>
        <authorList>
            <consortium name="International Elephant Shark Genome Sequencing Consortium"/>
            <person name="Venkatesh B."/>
            <person name="Lee A.P."/>
            <person name="Ravi V."/>
            <person name="Maurya A.K."/>
            <person name="Lian M.M."/>
            <person name="Swann J.B."/>
            <person name="Ohta Y."/>
            <person name="Flajnik M.F."/>
            <person name="Sutoh Y."/>
            <person name="Kasahara M."/>
            <person name="Hoon S."/>
            <person name="Gangu V."/>
            <person name="Roy S.W."/>
            <person name="Irimia M."/>
            <person name="Korzh V."/>
            <person name="Kondrychyn I."/>
            <person name="Lim Z.W."/>
            <person name="Tay B.H."/>
            <person name="Tohari S."/>
            <person name="Kong K.W."/>
            <person name="Ho S."/>
            <person name="Lorente-Galdos B."/>
            <person name="Quilez J."/>
            <person name="Marques-Bonet T."/>
            <person name="Raney B.J."/>
            <person name="Ingham P.W."/>
            <person name="Tay A."/>
            <person name="Hillier L.W."/>
            <person name="Minx P."/>
            <person name="Boehm T."/>
            <person name="Wilson R.K."/>
            <person name="Brenner S."/>
            <person name="Warren W.C."/>
        </authorList>
    </citation>
    <scope>NUCLEOTIDE SEQUENCE [LARGE SCALE GENOMIC DNA]</scope>
</reference>
<evidence type="ECO:0000256" key="8">
    <source>
        <dbReference type="RuleBase" id="RU910716"/>
    </source>
</evidence>
<dbReference type="PANTHER" id="PTHR16024:SF8">
    <property type="entry name" value="XK-RELATED PROTEIN 8"/>
    <property type="match status" value="1"/>
</dbReference>
<feature type="transmembrane region" description="Helical" evidence="8">
    <location>
        <begin position="183"/>
        <end position="200"/>
    </location>
</feature>
<reference evidence="10" key="4">
    <citation type="submission" date="2025-08" db="UniProtKB">
        <authorList>
            <consortium name="Ensembl"/>
        </authorList>
    </citation>
    <scope>IDENTIFICATION</scope>
</reference>
<keyword evidence="3" id="KW-1003">Cell membrane</keyword>
<feature type="transmembrane region" description="Helical" evidence="8">
    <location>
        <begin position="44"/>
        <end position="68"/>
    </location>
</feature>
<dbReference type="Ensembl" id="ENSCMIT00000040989.1">
    <property type="protein sequence ID" value="ENSCMIP00000040417.1"/>
    <property type="gene ID" value="ENSCMIG00000016847.1"/>
</dbReference>
<keyword evidence="7 8" id="KW-0472">Membrane</keyword>